<keyword evidence="13 14" id="KW-0326">Glycosidase</keyword>
<dbReference type="SMART" id="SM00478">
    <property type="entry name" value="ENDO3c"/>
    <property type="match status" value="1"/>
</dbReference>
<evidence type="ECO:0000256" key="6">
    <source>
        <dbReference type="ARBA" id="ARBA00022485"/>
    </source>
</evidence>
<evidence type="ECO:0000259" key="15">
    <source>
        <dbReference type="SMART" id="SM00478"/>
    </source>
</evidence>
<dbReference type="Proteomes" id="UP000309061">
    <property type="component" value="Chromosome"/>
</dbReference>
<dbReference type="Pfam" id="PF00730">
    <property type="entry name" value="HhH-GPD"/>
    <property type="match status" value="1"/>
</dbReference>
<dbReference type="GO" id="GO:0035485">
    <property type="term" value="F:adenine/guanine mispair binding"/>
    <property type="evidence" value="ECO:0007669"/>
    <property type="project" value="TreeGrafter"/>
</dbReference>
<keyword evidence="9" id="KW-0378">Hydrolase</keyword>
<keyword evidence="17" id="KW-1185">Reference proteome</keyword>
<dbReference type="GO" id="GO:0032357">
    <property type="term" value="F:oxidized purine DNA binding"/>
    <property type="evidence" value="ECO:0007669"/>
    <property type="project" value="TreeGrafter"/>
</dbReference>
<dbReference type="EMBL" id="CP046052">
    <property type="protein sequence ID" value="QGM46431.1"/>
    <property type="molecule type" value="Genomic_DNA"/>
</dbReference>
<dbReference type="InterPro" id="IPR003265">
    <property type="entry name" value="HhH-GPD_domain"/>
</dbReference>
<feature type="domain" description="HhH-GPD" evidence="15">
    <location>
        <begin position="52"/>
        <end position="201"/>
    </location>
</feature>
<dbReference type="CDD" id="cd03431">
    <property type="entry name" value="NUDIX_DNA_Glycosylase_C-MutY"/>
    <property type="match status" value="1"/>
</dbReference>
<comment type="similarity">
    <text evidence="3 14">Belongs to the Nth/MutY family.</text>
</comment>
<dbReference type="SMART" id="SM00525">
    <property type="entry name" value="FES"/>
    <property type="match status" value="1"/>
</dbReference>
<dbReference type="Gene3D" id="1.10.340.30">
    <property type="entry name" value="Hypothetical protein, domain 2"/>
    <property type="match status" value="1"/>
</dbReference>
<dbReference type="GO" id="GO:0000701">
    <property type="term" value="F:purine-specific mismatch base pair DNA N-glycosylase activity"/>
    <property type="evidence" value="ECO:0007669"/>
    <property type="project" value="UniProtKB-EC"/>
</dbReference>
<keyword evidence="8 14" id="KW-0227">DNA damage</keyword>
<dbReference type="InterPro" id="IPR005760">
    <property type="entry name" value="A/G_AdeGlyc_MutY"/>
</dbReference>
<sequence length="362" mass="39499">MAPADRLSGAVAEIELGGKLLAWWDVSRRELPWRALAGRAPDPYAVWLSEIMLQQTTVASVTGYFGKFMSRWPNVEALARAPLEDVLAAWAGLGYYARARNLHACAGEVVRRHGGRFPQEPEALLGLPGVGPYTAAAIAAIAFNRPCVAQDGNVERVVSRLFAVEEPLPAAKGRIKAHTESFLSRQRPGDFAQALMDLGATVCTPRSPDCSRCPLAGNCRARADGAQTRFPVKGEKPARPHRRGAAFVLLRGGEALLRRRPAKGLLGGMSEFPSTPLSADFGLAEAMGYAPAEIRWRRLEGHVRHVFTHFSLELAVFLSREAPDRNFDACDGYRWADVARLREEGLSSLMRKVAVHAELAGK</sequence>
<evidence type="ECO:0000256" key="2">
    <source>
        <dbReference type="ARBA" id="ARBA00002933"/>
    </source>
</evidence>
<dbReference type="Pfam" id="PF14815">
    <property type="entry name" value="NUDIX_4"/>
    <property type="match status" value="1"/>
</dbReference>
<dbReference type="PANTHER" id="PTHR42944">
    <property type="entry name" value="ADENINE DNA GLYCOSYLASE"/>
    <property type="match status" value="1"/>
</dbReference>
<dbReference type="FunFam" id="1.10.340.30:FF:000002">
    <property type="entry name" value="Adenine DNA glycosylase"/>
    <property type="match status" value="1"/>
</dbReference>
<evidence type="ECO:0000256" key="9">
    <source>
        <dbReference type="ARBA" id="ARBA00022801"/>
    </source>
</evidence>
<evidence type="ECO:0000313" key="16">
    <source>
        <dbReference type="EMBL" id="QGM46431.1"/>
    </source>
</evidence>
<dbReference type="GO" id="GO:0051539">
    <property type="term" value="F:4 iron, 4 sulfur cluster binding"/>
    <property type="evidence" value="ECO:0007669"/>
    <property type="project" value="UniProtKB-UniRule"/>
</dbReference>
<dbReference type="NCBIfam" id="TIGR01084">
    <property type="entry name" value="mutY"/>
    <property type="match status" value="1"/>
</dbReference>
<dbReference type="GO" id="GO:0034039">
    <property type="term" value="F:8-oxo-7,8-dihydroguanine DNA N-glycosylase activity"/>
    <property type="evidence" value="ECO:0007669"/>
    <property type="project" value="TreeGrafter"/>
</dbReference>
<dbReference type="Pfam" id="PF00633">
    <property type="entry name" value="HHH"/>
    <property type="match status" value="1"/>
</dbReference>
<dbReference type="RefSeq" id="WP_136496671.1">
    <property type="nucleotide sequence ID" value="NZ_CP046052.1"/>
</dbReference>
<dbReference type="InterPro" id="IPR011257">
    <property type="entry name" value="DNA_glycosylase"/>
</dbReference>
<comment type="cofactor">
    <cofactor evidence="14">
        <name>[4Fe-4S] cluster</name>
        <dbReference type="ChEBI" id="CHEBI:49883"/>
    </cofactor>
    <text evidence="14">Binds 1 [4Fe-4S] cluster.</text>
</comment>
<proteinExistence type="inferred from homology"/>
<dbReference type="KEGG" id="mhey:H2LOC_012405"/>
<keyword evidence="10 14" id="KW-0408">Iron</keyword>
<dbReference type="AlphaFoldDB" id="A0A6B8KHE8"/>
<dbReference type="GO" id="GO:0006284">
    <property type="term" value="P:base-excision repair"/>
    <property type="evidence" value="ECO:0007669"/>
    <property type="project" value="UniProtKB-UniRule"/>
</dbReference>
<accession>A0A6B8KHE8</accession>
<keyword evidence="11" id="KW-0411">Iron-sulfur</keyword>
<keyword evidence="6" id="KW-0004">4Fe-4S</keyword>
<evidence type="ECO:0000256" key="14">
    <source>
        <dbReference type="RuleBase" id="RU365096"/>
    </source>
</evidence>
<dbReference type="SUPFAM" id="SSF48150">
    <property type="entry name" value="DNA-glycosylase"/>
    <property type="match status" value="1"/>
</dbReference>
<dbReference type="InterPro" id="IPR015797">
    <property type="entry name" value="NUDIX_hydrolase-like_dom_sf"/>
</dbReference>
<evidence type="ECO:0000256" key="11">
    <source>
        <dbReference type="ARBA" id="ARBA00023014"/>
    </source>
</evidence>
<organism evidence="16 17">
    <name type="scientific">Methylocystis heyeri</name>
    <dbReference type="NCBI Taxonomy" id="391905"/>
    <lineage>
        <taxon>Bacteria</taxon>
        <taxon>Pseudomonadati</taxon>
        <taxon>Pseudomonadota</taxon>
        <taxon>Alphaproteobacteria</taxon>
        <taxon>Hyphomicrobiales</taxon>
        <taxon>Methylocystaceae</taxon>
        <taxon>Methylocystis</taxon>
    </lineage>
</organism>
<evidence type="ECO:0000256" key="3">
    <source>
        <dbReference type="ARBA" id="ARBA00008343"/>
    </source>
</evidence>
<evidence type="ECO:0000313" key="17">
    <source>
        <dbReference type="Proteomes" id="UP000309061"/>
    </source>
</evidence>
<dbReference type="Gene3D" id="3.90.79.10">
    <property type="entry name" value="Nucleoside Triphosphate Pyrophosphohydrolase"/>
    <property type="match status" value="1"/>
</dbReference>
<dbReference type="Pfam" id="PF10576">
    <property type="entry name" value="EndIII_4Fe-2S"/>
    <property type="match status" value="1"/>
</dbReference>
<keyword evidence="7" id="KW-0479">Metal-binding</keyword>
<evidence type="ECO:0000256" key="5">
    <source>
        <dbReference type="ARBA" id="ARBA00022023"/>
    </source>
</evidence>
<dbReference type="SUPFAM" id="SSF55811">
    <property type="entry name" value="Nudix"/>
    <property type="match status" value="1"/>
</dbReference>
<dbReference type="EC" id="3.2.2.31" evidence="4 14"/>
<reference evidence="16 17" key="1">
    <citation type="submission" date="2019-11" db="EMBL/GenBank/DDBJ databases">
        <title>The genome sequence of Methylocystis heyeri.</title>
        <authorList>
            <person name="Oshkin I.Y."/>
            <person name="Miroshnikov K."/>
            <person name="Dedysh S.N."/>
        </authorList>
    </citation>
    <scope>NUCLEOTIDE SEQUENCE [LARGE SCALE GENOMIC DNA]</scope>
    <source>
        <strain evidence="16 17">H2</strain>
    </source>
</reference>
<comment type="catalytic activity">
    <reaction evidence="1 14">
        <text>Hydrolyzes free adenine bases from 7,8-dihydro-8-oxoguanine:adenine mismatched double-stranded DNA, leaving an apurinic site.</text>
        <dbReference type="EC" id="3.2.2.31"/>
    </reaction>
</comment>
<evidence type="ECO:0000256" key="12">
    <source>
        <dbReference type="ARBA" id="ARBA00023204"/>
    </source>
</evidence>
<dbReference type="InterPro" id="IPR003651">
    <property type="entry name" value="Endonuclease3_FeS-loop_motif"/>
</dbReference>
<evidence type="ECO:0000256" key="10">
    <source>
        <dbReference type="ARBA" id="ARBA00023004"/>
    </source>
</evidence>
<dbReference type="InterPro" id="IPR004036">
    <property type="entry name" value="Endonuclease-III-like_CS2"/>
</dbReference>
<evidence type="ECO:0000256" key="8">
    <source>
        <dbReference type="ARBA" id="ARBA00022763"/>
    </source>
</evidence>
<keyword evidence="12" id="KW-0234">DNA repair</keyword>
<evidence type="ECO:0000256" key="4">
    <source>
        <dbReference type="ARBA" id="ARBA00012045"/>
    </source>
</evidence>
<dbReference type="PROSITE" id="PS01155">
    <property type="entry name" value="ENDONUCLEASE_III_2"/>
    <property type="match status" value="1"/>
</dbReference>
<dbReference type="GO" id="GO:0046872">
    <property type="term" value="F:metal ion binding"/>
    <property type="evidence" value="ECO:0007669"/>
    <property type="project" value="UniProtKB-UniRule"/>
</dbReference>
<dbReference type="InterPro" id="IPR029119">
    <property type="entry name" value="MutY_C"/>
</dbReference>
<dbReference type="Gene3D" id="1.10.1670.10">
    <property type="entry name" value="Helix-hairpin-Helix base-excision DNA repair enzymes (C-terminal)"/>
    <property type="match status" value="1"/>
</dbReference>
<dbReference type="InterPro" id="IPR000445">
    <property type="entry name" value="HhH_motif"/>
</dbReference>
<evidence type="ECO:0000256" key="7">
    <source>
        <dbReference type="ARBA" id="ARBA00022723"/>
    </source>
</evidence>
<name>A0A6B8KHE8_9HYPH</name>
<dbReference type="InterPro" id="IPR023170">
    <property type="entry name" value="HhH_base_excis_C"/>
</dbReference>
<dbReference type="CDD" id="cd00056">
    <property type="entry name" value="ENDO3c"/>
    <property type="match status" value="1"/>
</dbReference>
<dbReference type="InterPro" id="IPR044298">
    <property type="entry name" value="MIG/MutY"/>
</dbReference>
<dbReference type="GO" id="GO:0006298">
    <property type="term" value="P:mismatch repair"/>
    <property type="evidence" value="ECO:0007669"/>
    <property type="project" value="TreeGrafter"/>
</dbReference>
<protein>
    <recommendedName>
        <fullName evidence="5 14">Adenine DNA glycosylase</fullName>
        <ecNumber evidence="4 14">3.2.2.31</ecNumber>
    </recommendedName>
</protein>
<gene>
    <name evidence="16" type="primary">mutY</name>
    <name evidence="16" type="ORF">H2LOC_012405</name>
</gene>
<dbReference type="OrthoDB" id="9802365at2"/>
<evidence type="ECO:0000256" key="13">
    <source>
        <dbReference type="ARBA" id="ARBA00023295"/>
    </source>
</evidence>
<evidence type="ECO:0000256" key="1">
    <source>
        <dbReference type="ARBA" id="ARBA00000843"/>
    </source>
</evidence>
<comment type="function">
    <text evidence="2">Adenine glycosylase active on G-A mispairs. MutY also corrects error-prone DNA synthesis past GO lesions which are due to the oxidatively damaged form of guanine: 7,8-dihydro-8-oxoguanine (8-oxo-dGTP).</text>
</comment>
<dbReference type="PANTHER" id="PTHR42944:SF1">
    <property type="entry name" value="ADENINE DNA GLYCOSYLASE"/>
    <property type="match status" value="1"/>
</dbReference>